<dbReference type="GO" id="GO:0009785">
    <property type="term" value="P:blue light signaling pathway"/>
    <property type="evidence" value="ECO:0007669"/>
    <property type="project" value="InterPro"/>
</dbReference>
<sequence length="136" mass="15006">MISTTRPDRALESSTAAAAADEKRSGRVHALPGAPSKKTTREARAAAAADVGQGEKVGVGQETERERLKRHRMEMAGRVWIPEIWGQEKLLKEWIDSSSVFERSLVPKGLMSAREALVVECRRRTNSPSPEIKNPC</sequence>
<dbReference type="EMBL" id="CP136892">
    <property type="protein sequence ID" value="WOL02284.1"/>
    <property type="molecule type" value="Genomic_DNA"/>
</dbReference>
<protein>
    <submittedName>
        <fullName evidence="2">Uncharacterized protein</fullName>
    </submittedName>
</protein>
<reference evidence="2 3" key="1">
    <citation type="submission" date="2023-10" db="EMBL/GenBank/DDBJ databases">
        <title>Chromosome-scale genome assembly provides insights into flower coloration mechanisms of Canna indica.</title>
        <authorList>
            <person name="Li C."/>
        </authorList>
    </citation>
    <scope>NUCLEOTIDE SEQUENCE [LARGE SCALE GENOMIC DNA]</scope>
    <source>
        <tissue evidence="2">Flower</tissue>
    </source>
</reference>
<name>A0AAQ3K6Y7_9LILI</name>
<organism evidence="2 3">
    <name type="scientific">Canna indica</name>
    <name type="common">Indian-shot</name>
    <dbReference type="NCBI Taxonomy" id="4628"/>
    <lineage>
        <taxon>Eukaryota</taxon>
        <taxon>Viridiplantae</taxon>
        <taxon>Streptophyta</taxon>
        <taxon>Embryophyta</taxon>
        <taxon>Tracheophyta</taxon>
        <taxon>Spermatophyta</taxon>
        <taxon>Magnoliopsida</taxon>
        <taxon>Liliopsida</taxon>
        <taxon>Zingiberales</taxon>
        <taxon>Cannaceae</taxon>
        <taxon>Canna</taxon>
    </lineage>
</organism>
<dbReference type="Proteomes" id="UP001327560">
    <property type="component" value="Chromosome 3"/>
</dbReference>
<feature type="compositionally biased region" description="Basic and acidic residues" evidence="1">
    <location>
        <begin position="1"/>
        <end position="11"/>
    </location>
</feature>
<evidence type="ECO:0000313" key="3">
    <source>
        <dbReference type="Proteomes" id="UP001327560"/>
    </source>
</evidence>
<dbReference type="CDD" id="cd22645">
    <property type="entry name" value="BIC1_CID"/>
    <property type="match status" value="1"/>
</dbReference>
<keyword evidence="3" id="KW-1185">Reference proteome</keyword>
<feature type="region of interest" description="Disordered" evidence="1">
    <location>
        <begin position="1"/>
        <end position="64"/>
    </location>
</feature>
<dbReference type="PANTHER" id="PTHR34207:SF2">
    <property type="entry name" value="PROTEIN BIC1"/>
    <property type="match status" value="1"/>
</dbReference>
<dbReference type="AlphaFoldDB" id="A0AAQ3K6Y7"/>
<feature type="compositionally biased region" description="Low complexity" evidence="1">
    <location>
        <begin position="45"/>
        <end position="61"/>
    </location>
</feature>
<dbReference type="PANTHER" id="PTHR34207">
    <property type="entry name" value="PROTEIN BIC1"/>
    <property type="match status" value="1"/>
</dbReference>
<accession>A0AAQ3K6Y7</accession>
<proteinExistence type="predicted"/>
<gene>
    <name evidence="2" type="ORF">Cni_G11003</name>
</gene>
<dbReference type="InterPro" id="IPR040374">
    <property type="entry name" value="BIC"/>
</dbReference>
<evidence type="ECO:0000313" key="2">
    <source>
        <dbReference type="EMBL" id="WOL02284.1"/>
    </source>
</evidence>
<evidence type="ECO:0000256" key="1">
    <source>
        <dbReference type="SAM" id="MobiDB-lite"/>
    </source>
</evidence>